<feature type="repeat" description="ANK" evidence="3">
    <location>
        <begin position="172"/>
        <end position="195"/>
    </location>
</feature>
<gene>
    <name evidence="5" type="ORF">LWI29_006467</name>
</gene>
<feature type="transmembrane region" description="Helical" evidence="4">
    <location>
        <begin position="316"/>
        <end position="342"/>
    </location>
</feature>
<keyword evidence="4" id="KW-0812">Transmembrane</keyword>
<evidence type="ECO:0000313" key="6">
    <source>
        <dbReference type="Proteomes" id="UP001168877"/>
    </source>
</evidence>
<dbReference type="PANTHER" id="PTHR24186">
    <property type="entry name" value="PROTEIN PHOSPHATASE 1 REGULATORY SUBUNIT"/>
    <property type="match status" value="1"/>
</dbReference>
<evidence type="ECO:0000256" key="4">
    <source>
        <dbReference type="SAM" id="Phobius"/>
    </source>
</evidence>
<keyword evidence="2 3" id="KW-0040">ANK repeat</keyword>
<feature type="transmembrane region" description="Helical" evidence="4">
    <location>
        <begin position="354"/>
        <end position="376"/>
    </location>
</feature>
<dbReference type="AlphaFoldDB" id="A0AA39SH23"/>
<evidence type="ECO:0000256" key="1">
    <source>
        <dbReference type="ARBA" id="ARBA00022737"/>
    </source>
</evidence>
<dbReference type="SMART" id="SM00248">
    <property type="entry name" value="ANK"/>
    <property type="match status" value="4"/>
</dbReference>
<keyword evidence="1" id="KW-0677">Repeat</keyword>
<evidence type="ECO:0000313" key="5">
    <source>
        <dbReference type="EMBL" id="KAK0588869.1"/>
    </source>
</evidence>
<feature type="transmembrane region" description="Helical" evidence="4">
    <location>
        <begin position="382"/>
        <end position="402"/>
    </location>
</feature>
<dbReference type="InterPro" id="IPR036770">
    <property type="entry name" value="Ankyrin_rpt-contain_sf"/>
</dbReference>
<organism evidence="5 6">
    <name type="scientific">Acer saccharum</name>
    <name type="common">Sugar maple</name>
    <dbReference type="NCBI Taxonomy" id="4024"/>
    <lineage>
        <taxon>Eukaryota</taxon>
        <taxon>Viridiplantae</taxon>
        <taxon>Streptophyta</taxon>
        <taxon>Embryophyta</taxon>
        <taxon>Tracheophyta</taxon>
        <taxon>Spermatophyta</taxon>
        <taxon>Magnoliopsida</taxon>
        <taxon>eudicotyledons</taxon>
        <taxon>Gunneridae</taxon>
        <taxon>Pentapetalae</taxon>
        <taxon>rosids</taxon>
        <taxon>malvids</taxon>
        <taxon>Sapindales</taxon>
        <taxon>Sapindaceae</taxon>
        <taxon>Hippocastanoideae</taxon>
        <taxon>Acereae</taxon>
        <taxon>Acer</taxon>
    </lineage>
</organism>
<feature type="transmembrane region" description="Helical" evidence="4">
    <location>
        <begin position="286"/>
        <end position="304"/>
    </location>
</feature>
<keyword evidence="4" id="KW-1133">Transmembrane helix</keyword>
<dbReference type="PROSITE" id="PS50088">
    <property type="entry name" value="ANK_REPEAT"/>
    <property type="match status" value="2"/>
</dbReference>
<feature type="repeat" description="ANK" evidence="3">
    <location>
        <begin position="97"/>
        <end position="118"/>
    </location>
</feature>
<sequence length="414" mass="46140">MDLRLYKAACDGDVKALQELLQEDPLILFKASLSSSSSESPLHIAASLGHSEFAKLMLMSPSCQESSRELNPERYLQIAKDQLKIDKLGLCFSKDREGRTPLHCAAINGNIHVVRELIFCCPESAKETTFNGETLLHLVVKNNNQYEVVISLLSLLDEMDLTNEIINYVDKDGNTILHLAAARKQQQVIDFLLSHAKVNVDAVNASGHTAADISTSMCSSESDNNLDINGDHDDHQRQINLITPRNEEQVVVNINHGPPLNSIKMIKSYEFESYKRDMVLLASMKNGVIILCSLFAICCLDSLLDLPGGYVTLDQYYYFNIFIWADIVCFMTSLITIPLAMLATSFDSFYWRGVNVTAGMMIGSAVLLYASVFGWVTDIEQAATWTAKIGLIMFILVCCIICHRKANHRLVMGQ</sequence>
<name>A0AA39SH23_ACESA</name>
<proteinExistence type="predicted"/>
<evidence type="ECO:0000256" key="2">
    <source>
        <dbReference type="ARBA" id="ARBA00023043"/>
    </source>
</evidence>
<comment type="caution">
    <text evidence="5">The sequence shown here is derived from an EMBL/GenBank/DDBJ whole genome shotgun (WGS) entry which is preliminary data.</text>
</comment>
<dbReference type="GO" id="GO:0005886">
    <property type="term" value="C:plasma membrane"/>
    <property type="evidence" value="ECO:0007669"/>
    <property type="project" value="TreeGrafter"/>
</dbReference>
<dbReference type="InterPro" id="IPR002110">
    <property type="entry name" value="Ankyrin_rpt"/>
</dbReference>
<keyword evidence="4" id="KW-0472">Membrane</keyword>
<dbReference type="PROSITE" id="PS50297">
    <property type="entry name" value="ANK_REP_REGION"/>
    <property type="match status" value="2"/>
</dbReference>
<evidence type="ECO:0000256" key="3">
    <source>
        <dbReference type="PROSITE-ProRule" id="PRU00023"/>
    </source>
</evidence>
<protein>
    <recommendedName>
        <fullName evidence="7">PGG domain-containing protein</fullName>
    </recommendedName>
</protein>
<dbReference type="Proteomes" id="UP001168877">
    <property type="component" value="Unassembled WGS sequence"/>
</dbReference>
<dbReference type="SUPFAM" id="SSF48403">
    <property type="entry name" value="Ankyrin repeat"/>
    <property type="match status" value="1"/>
</dbReference>
<dbReference type="PANTHER" id="PTHR24186:SF37">
    <property type="entry name" value="PGG DOMAIN-CONTAINING PROTEIN"/>
    <property type="match status" value="1"/>
</dbReference>
<reference evidence="5" key="1">
    <citation type="journal article" date="2022" name="Plant J.">
        <title>Strategies of tolerance reflected in two North American maple genomes.</title>
        <authorList>
            <person name="McEvoy S.L."/>
            <person name="Sezen U.U."/>
            <person name="Trouern-Trend A."/>
            <person name="McMahon S.M."/>
            <person name="Schaberg P.G."/>
            <person name="Yang J."/>
            <person name="Wegrzyn J.L."/>
            <person name="Swenson N.G."/>
        </authorList>
    </citation>
    <scope>NUCLEOTIDE SEQUENCE</scope>
    <source>
        <strain evidence="5">NS2018</strain>
    </source>
</reference>
<dbReference type="Gene3D" id="1.25.40.20">
    <property type="entry name" value="Ankyrin repeat-containing domain"/>
    <property type="match status" value="2"/>
</dbReference>
<dbReference type="Pfam" id="PF12796">
    <property type="entry name" value="Ank_2"/>
    <property type="match status" value="1"/>
</dbReference>
<dbReference type="Pfam" id="PF00023">
    <property type="entry name" value="Ank"/>
    <property type="match status" value="2"/>
</dbReference>
<keyword evidence="6" id="KW-1185">Reference proteome</keyword>
<dbReference type="EMBL" id="JAUESC010000381">
    <property type="protein sequence ID" value="KAK0588869.1"/>
    <property type="molecule type" value="Genomic_DNA"/>
</dbReference>
<reference evidence="5" key="2">
    <citation type="submission" date="2023-06" db="EMBL/GenBank/DDBJ databases">
        <authorList>
            <person name="Swenson N.G."/>
            <person name="Wegrzyn J.L."/>
            <person name="Mcevoy S.L."/>
        </authorList>
    </citation>
    <scope>NUCLEOTIDE SEQUENCE</scope>
    <source>
        <strain evidence="5">NS2018</strain>
        <tissue evidence="5">Leaf</tissue>
    </source>
</reference>
<accession>A0AA39SH23</accession>
<evidence type="ECO:0008006" key="7">
    <source>
        <dbReference type="Google" id="ProtNLM"/>
    </source>
</evidence>